<name>A0A844DTQ8_9FIRM</name>
<evidence type="ECO:0000313" key="2">
    <source>
        <dbReference type="Proteomes" id="UP000461506"/>
    </source>
</evidence>
<dbReference type="RefSeq" id="WP_154277310.1">
    <property type="nucleotide sequence ID" value="NZ_WKQN01000009.1"/>
</dbReference>
<protein>
    <submittedName>
        <fullName evidence="1">Uncharacterized protein</fullName>
    </submittedName>
</protein>
<comment type="caution">
    <text evidence="1">The sequence shown here is derived from an EMBL/GenBank/DDBJ whole genome shotgun (WGS) entry which is preliminary data.</text>
</comment>
<reference evidence="1 2" key="1">
    <citation type="journal article" date="2019" name="Nat. Med.">
        <title>A library of human gut bacterial isolates paired with longitudinal multiomics data enables mechanistic microbiome research.</title>
        <authorList>
            <person name="Poyet M."/>
            <person name="Groussin M."/>
            <person name="Gibbons S.M."/>
            <person name="Avila-Pacheco J."/>
            <person name="Jiang X."/>
            <person name="Kearney S.M."/>
            <person name="Perrotta A.R."/>
            <person name="Berdy B."/>
            <person name="Zhao S."/>
            <person name="Lieberman T.D."/>
            <person name="Swanson P.K."/>
            <person name="Smith M."/>
            <person name="Roesemann S."/>
            <person name="Alexander J.E."/>
            <person name="Rich S.A."/>
            <person name="Livny J."/>
            <person name="Vlamakis H."/>
            <person name="Clish C."/>
            <person name="Bullock K."/>
            <person name="Deik A."/>
            <person name="Scott J."/>
            <person name="Pierce K.A."/>
            <person name="Xavier R.J."/>
            <person name="Alm E.J."/>
        </authorList>
    </citation>
    <scope>NUCLEOTIDE SEQUENCE [LARGE SCALE GENOMIC DNA]</scope>
    <source>
        <strain evidence="1 2">BIOML-A1</strain>
    </source>
</reference>
<gene>
    <name evidence="1" type="ORF">GKD95_09815</name>
</gene>
<organism evidence="1 2">
    <name type="scientific">Faecalibacterium prausnitzii</name>
    <dbReference type="NCBI Taxonomy" id="853"/>
    <lineage>
        <taxon>Bacteria</taxon>
        <taxon>Bacillati</taxon>
        <taxon>Bacillota</taxon>
        <taxon>Clostridia</taxon>
        <taxon>Eubacteriales</taxon>
        <taxon>Oscillospiraceae</taxon>
        <taxon>Faecalibacterium</taxon>
    </lineage>
</organism>
<sequence>MNDNAAQFRKEVSVRFTLRASIIEKILRSAFPPPPDVSSPKPSFALSRIPAFVLTSPWAGRQATLSEFVPQTAAGAFFRLRGGCTASPILQAEQMAEAALDACRIQNGRCKTGGISDEVLQPRR</sequence>
<proteinExistence type="predicted"/>
<dbReference type="Proteomes" id="UP000461506">
    <property type="component" value="Unassembled WGS sequence"/>
</dbReference>
<accession>A0A844DTQ8</accession>
<evidence type="ECO:0000313" key="1">
    <source>
        <dbReference type="EMBL" id="MSC63614.1"/>
    </source>
</evidence>
<dbReference type="EMBL" id="WKQN01000009">
    <property type="protein sequence ID" value="MSC63614.1"/>
    <property type="molecule type" value="Genomic_DNA"/>
</dbReference>
<dbReference type="AlphaFoldDB" id="A0A844DTQ8"/>